<name>I0AFQ1_IGNAJ</name>
<dbReference type="Proteomes" id="UP000007394">
    <property type="component" value="Chromosome"/>
</dbReference>
<dbReference type="KEGG" id="ial:IALB_0094"/>
<reference evidence="1 2" key="1">
    <citation type="journal article" date="2012" name="Front. Microbiol.">
        <title>Complete genome of Ignavibacterium album, a metabolically versatile, flagellated, facultative anaerobe from the phylum Chlorobi.</title>
        <authorList>
            <person name="Liu Z."/>
            <person name="Frigaard N.-U."/>
            <person name="Vogl K."/>
            <person name="Iino T."/>
            <person name="Ohkuma M."/>
            <person name="Overmann J."/>
            <person name="Bryant D.A."/>
        </authorList>
    </citation>
    <scope>NUCLEOTIDE SEQUENCE [LARGE SCALE GENOMIC DNA]</scope>
    <source>
        <strain evidence="2">DSM 19864 / JCM 16511 / NBRC 101810 / Mat9-16</strain>
    </source>
</reference>
<dbReference type="STRING" id="945713.IALB_0094"/>
<keyword evidence="2" id="KW-1185">Reference proteome</keyword>
<dbReference type="InterPro" id="IPR009363">
    <property type="entry name" value="Phage_Mu_Gp16"/>
</dbReference>
<gene>
    <name evidence="1" type="ordered locus">IALB_0094</name>
</gene>
<organism evidence="1 2">
    <name type="scientific">Ignavibacterium album (strain DSM 19864 / JCM 16511 / NBRC 101810 / Mat9-16)</name>
    <dbReference type="NCBI Taxonomy" id="945713"/>
    <lineage>
        <taxon>Bacteria</taxon>
        <taxon>Pseudomonadati</taxon>
        <taxon>Ignavibacteriota</taxon>
        <taxon>Ignavibacteria</taxon>
        <taxon>Ignavibacteriales</taxon>
        <taxon>Ignavibacteriaceae</taxon>
        <taxon>Ignavibacterium</taxon>
    </lineage>
</organism>
<accession>I0AFQ1</accession>
<dbReference type="HOGENOM" id="CLU_1756372_0_0_10"/>
<dbReference type="EMBL" id="CP003418">
    <property type="protein sequence ID" value="AFH47808.1"/>
    <property type="molecule type" value="Genomic_DNA"/>
</dbReference>
<evidence type="ECO:0000313" key="2">
    <source>
        <dbReference type="Proteomes" id="UP000007394"/>
    </source>
</evidence>
<protein>
    <recommendedName>
        <fullName evidence="3">DUF1018 domain-containing protein</fullName>
    </recommendedName>
</protein>
<evidence type="ECO:0008006" key="3">
    <source>
        <dbReference type="Google" id="ProtNLM"/>
    </source>
</evidence>
<sequence length="148" mass="17641">MEINKKQISKIHLLKNQLHLSDEEYGAALESYGVSSSKDLSYEQAADLIKKLIKLLPKELRENFTQRHKDAKKKYDEFGIRWNERLREHYATPKQLRMLEAMWMTSPRVENKNEDAFKRFVKRISGKEKLEWVMMSDVRKIKKAIESL</sequence>
<evidence type="ECO:0000313" key="1">
    <source>
        <dbReference type="EMBL" id="AFH47808.1"/>
    </source>
</evidence>
<dbReference type="AlphaFoldDB" id="I0AFQ1"/>
<dbReference type="OrthoDB" id="371367at2"/>
<dbReference type="RefSeq" id="WP_014558968.1">
    <property type="nucleotide sequence ID" value="NC_017464.1"/>
</dbReference>
<proteinExistence type="predicted"/>
<dbReference type="Pfam" id="PF06252">
    <property type="entry name" value="GemA"/>
    <property type="match status" value="1"/>
</dbReference>